<dbReference type="Gene3D" id="1.10.10.2840">
    <property type="entry name" value="PucR C-terminal helix-turn-helix domain"/>
    <property type="match status" value="1"/>
</dbReference>
<evidence type="ECO:0000313" key="4">
    <source>
        <dbReference type="Proteomes" id="UP001499967"/>
    </source>
</evidence>
<dbReference type="PANTHER" id="PTHR33744:SF17">
    <property type="entry name" value="CONSERVED PROTEIN"/>
    <property type="match status" value="1"/>
</dbReference>
<dbReference type="Proteomes" id="UP001499967">
    <property type="component" value="Unassembled WGS sequence"/>
</dbReference>
<reference evidence="3 4" key="1">
    <citation type="journal article" date="2019" name="Int. J. Syst. Evol. Microbiol.">
        <title>The Global Catalogue of Microorganisms (GCM) 10K type strain sequencing project: providing services to taxonomists for standard genome sequencing and annotation.</title>
        <authorList>
            <consortium name="The Broad Institute Genomics Platform"/>
            <consortium name="The Broad Institute Genome Sequencing Center for Infectious Disease"/>
            <person name="Wu L."/>
            <person name="Ma J."/>
        </authorList>
    </citation>
    <scope>NUCLEOTIDE SEQUENCE [LARGE SCALE GENOMIC DNA]</scope>
    <source>
        <strain evidence="3 4">JCM 11117</strain>
    </source>
</reference>
<protein>
    <submittedName>
        <fullName evidence="3">Helix-turn-helix domain-containing protein</fullName>
    </submittedName>
</protein>
<evidence type="ECO:0000256" key="1">
    <source>
        <dbReference type="SAM" id="MobiDB-lite"/>
    </source>
</evidence>
<gene>
    <name evidence="3" type="ORF">GCM10009559_27370</name>
</gene>
<evidence type="ECO:0000259" key="2">
    <source>
        <dbReference type="Pfam" id="PF13556"/>
    </source>
</evidence>
<keyword evidence="4" id="KW-1185">Reference proteome</keyword>
<dbReference type="RefSeq" id="WP_343941725.1">
    <property type="nucleotide sequence ID" value="NZ_BAAAHP010000075.1"/>
</dbReference>
<name>A0ABN1Q0M0_9PSEU</name>
<dbReference type="InterPro" id="IPR042070">
    <property type="entry name" value="PucR_C-HTH_sf"/>
</dbReference>
<feature type="domain" description="PucR C-terminal helix-turn-helix" evidence="2">
    <location>
        <begin position="468"/>
        <end position="525"/>
    </location>
</feature>
<evidence type="ECO:0000313" key="3">
    <source>
        <dbReference type="EMBL" id="GAA0935664.1"/>
    </source>
</evidence>
<dbReference type="PANTHER" id="PTHR33744">
    <property type="entry name" value="CARBOHYDRATE DIACID REGULATOR"/>
    <property type="match status" value="1"/>
</dbReference>
<dbReference type="Pfam" id="PF13556">
    <property type="entry name" value="HTH_30"/>
    <property type="match status" value="1"/>
</dbReference>
<comment type="caution">
    <text evidence="3">The sequence shown here is derived from an EMBL/GenBank/DDBJ whole genome shotgun (WGS) entry which is preliminary data.</text>
</comment>
<organism evidence="3 4">
    <name type="scientific">Pseudonocardia zijingensis</name>
    <dbReference type="NCBI Taxonomy" id="153376"/>
    <lineage>
        <taxon>Bacteria</taxon>
        <taxon>Bacillati</taxon>
        <taxon>Actinomycetota</taxon>
        <taxon>Actinomycetes</taxon>
        <taxon>Pseudonocardiales</taxon>
        <taxon>Pseudonocardiaceae</taxon>
        <taxon>Pseudonocardia</taxon>
    </lineage>
</organism>
<sequence>MKLCDLLDAAGPAALQVHSLRDGGLATVTDVVILDDAIPLEPGQVVLAVGVAHGTQAARDLVRRADEAGAGAVVLRSPGPSPSPPDPYREARTSVLFTDPSIGWAQLLLLLRTLTSAVQDETQSGSPDGPVPSGMHGLADAIAVMVGGSVVLYDRAHRVIAYSVQGHEIDDVRRDAILGKRTPEQWIERFTVDRSAYQTYRNPDQVVRVDKYPTLKTRLRIAVHTGGEILGEISVAEGRTPLGREAEAALYRAASMAVPYMLRHRVAEDTERTARWQMLNGLLSADPGYHDHARRAGVDPDRGLTVVGFALIGEEHADRKANEVFAERLVHLLSLQMCAIDPAAGVVSGSGTYYAIVPTTSEAVNEGLPNRLQPALAQLKRLELDACAAVSRRTTALAELPAARSNVDDQLLVLRRRGARTAVGTARALWAEMVLLPAERAVDDADPTLREHLQRLVVHDRRNGTDFVTTLRVYLEAFGSTSLASERLVLHPNTLRHRISRLCEISGIDLDDPDQRLALALQLRADQHRAAGSAPTSGSWAAASGSTRRPGAPARRS</sequence>
<dbReference type="EMBL" id="BAAAHP010000075">
    <property type="protein sequence ID" value="GAA0935664.1"/>
    <property type="molecule type" value="Genomic_DNA"/>
</dbReference>
<feature type="compositionally biased region" description="Low complexity" evidence="1">
    <location>
        <begin position="528"/>
        <end position="546"/>
    </location>
</feature>
<feature type="region of interest" description="Disordered" evidence="1">
    <location>
        <begin position="528"/>
        <end position="557"/>
    </location>
</feature>
<dbReference type="InterPro" id="IPR025736">
    <property type="entry name" value="PucR_C-HTH_dom"/>
</dbReference>
<proteinExistence type="predicted"/>
<accession>A0ABN1Q0M0</accession>
<dbReference type="InterPro" id="IPR051448">
    <property type="entry name" value="CdaR-like_regulators"/>
</dbReference>